<proteinExistence type="predicted"/>
<dbReference type="RefSeq" id="WP_072360747.1">
    <property type="nucleotide sequence ID" value="NZ_CP017921.1"/>
</dbReference>
<dbReference type="GeneID" id="30583029"/>
<dbReference type="KEGG" id="mhaz:BHR79_04655"/>
<keyword evidence="1" id="KW-0472">Membrane</keyword>
<reference evidence="4 6" key="2">
    <citation type="submission" date="2016-10" db="EMBL/GenBank/DDBJ databases">
        <authorList>
            <person name="de Groot N.N."/>
        </authorList>
    </citation>
    <scope>NUCLEOTIDE SEQUENCE [LARGE SCALE GENOMIC DNA]</scope>
    <source>
        <strain evidence="4 6">Z-7982</strain>
    </source>
</reference>
<gene>
    <name evidence="2" type="ORF">BHR79_04655</name>
    <name evidence="3" type="ORF">EFE40_08830</name>
    <name evidence="4" type="ORF">SAMN04515625_1441</name>
</gene>
<dbReference type="OrthoDB" id="141625at2157"/>
<dbReference type="Proteomes" id="UP000198669">
    <property type="component" value="Unassembled WGS sequence"/>
</dbReference>
<keyword evidence="1" id="KW-0812">Transmembrane</keyword>
<evidence type="ECO:0000313" key="7">
    <source>
        <dbReference type="Proteomes" id="UP000267921"/>
    </source>
</evidence>
<reference evidence="2 5" key="1">
    <citation type="submission" date="2016-10" db="EMBL/GenBank/DDBJ databases">
        <title>Methanohalophilus halophilus.</title>
        <authorList>
            <person name="L'haridon S."/>
        </authorList>
    </citation>
    <scope>NUCLEOTIDE SEQUENCE [LARGE SCALE GENOMIC DNA]</scope>
    <source>
        <strain evidence="2 5">Z-7982</strain>
    </source>
</reference>
<keyword evidence="5" id="KW-1185">Reference proteome</keyword>
<name>A0A1L3Q1U6_9EURY</name>
<dbReference type="EMBL" id="CP017921">
    <property type="protein sequence ID" value="APH38849.1"/>
    <property type="molecule type" value="Genomic_DNA"/>
</dbReference>
<dbReference type="AlphaFoldDB" id="A0A1L3Q1U6"/>
<feature type="transmembrane region" description="Helical" evidence="1">
    <location>
        <begin position="34"/>
        <end position="53"/>
    </location>
</feature>
<evidence type="ECO:0000313" key="6">
    <source>
        <dbReference type="Proteomes" id="UP000198669"/>
    </source>
</evidence>
<protein>
    <submittedName>
        <fullName evidence="2">Uncharacterized protein</fullName>
    </submittedName>
</protein>
<evidence type="ECO:0000313" key="4">
    <source>
        <dbReference type="EMBL" id="SDW69816.1"/>
    </source>
</evidence>
<dbReference type="STRING" id="2177.BHR79_04655"/>
<dbReference type="Proteomes" id="UP000186879">
    <property type="component" value="Chromosome"/>
</dbReference>
<keyword evidence="1" id="KW-1133">Transmembrane helix</keyword>
<reference evidence="3 7" key="3">
    <citation type="submission" date="2018-10" db="EMBL/GenBank/DDBJ databases">
        <title>Cultivation of a novel Methanohalophilus strain from Kebrit Deep of the Red Sea and a genomic comparison of members of the genus Methanohalophilus.</title>
        <authorList>
            <person name="Guan Y."/>
            <person name="Ngugi D.K."/>
            <person name="Stingl U."/>
        </authorList>
    </citation>
    <scope>NUCLEOTIDE SEQUENCE [LARGE SCALE GENOMIC DNA]</scope>
    <source>
        <strain evidence="3 7">DSM 3094</strain>
    </source>
</reference>
<evidence type="ECO:0000313" key="2">
    <source>
        <dbReference type="EMBL" id="APH38849.1"/>
    </source>
</evidence>
<organism evidence="2 5">
    <name type="scientific">Methanohalophilus halophilus</name>
    <dbReference type="NCBI Taxonomy" id="2177"/>
    <lineage>
        <taxon>Archaea</taxon>
        <taxon>Methanobacteriati</taxon>
        <taxon>Methanobacteriota</taxon>
        <taxon>Stenosarchaea group</taxon>
        <taxon>Methanomicrobia</taxon>
        <taxon>Methanosarcinales</taxon>
        <taxon>Methanosarcinaceae</taxon>
        <taxon>Methanohalophilus</taxon>
    </lineage>
</organism>
<dbReference type="Proteomes" id="UP000267921">
    <property type="component" value="Unassembled WGS sequence"/>
</dbReference>
<evidence type="ECO:0000313" key="5">
    <source>
        <dbReference type="Proteomes" id="UP000186879"/>
    </source>
</evidence>
<accession>A0A1L3Q1U6</accession>
<sequence>MSKKSIEILLAVGSVTLFAVMLILVHSLGMANEGYGYVVSLMIFVLVVSVVGLKLPSLG</sequence>
<evidence type="ECO:0000256" key="1">
    <source>
        <dbReference type="SAM" id="Phobius"/>
    </source>
</evidence>
<feature type="transmembrane region" description="Helical" evidence="1">
    <location>
        <begin position="7"/>
        <end position="28"/>
    </location>
</feature>
<dbReference type="EMBL" id="RJJG01000006">
    <property type="protein sequence ID" value="RNI08044.1"/>
    <property type="molecule type" value="Genomic_DNA"/>
</dbReference>
<dbReference type="EMBL" id="FNMU01000004">
    <property type="protein sequence ID" value="SDW69816.1"/>
    <property type="molecule type" value="Genomic_DNA"/>
</dbReference>
<evidence type="ECO:0000313" key="3">
    <source>
        <dbReference type="EMBL" id="RNI08044.1"/>
    </source>
</evidence>